<organism evidence="1 2">
    <name type="scientific">Ambispora leptoticha</name>
    <dbReference type="NCBI Taxonomy" id="144679"/>
    <lineage>
        <taxon>Eukaryota</taxon>
        <taxon>Fungi</taxon>
        <taxon>Fungi incertae sedis</taxon>
        <taxon>Mucoromycota</taxon>
        <taxon>Glomeromycotina</taxon>
        <taxon>Glomeromycetes</taxon>
        <taxon>Archaeosporales</taxon>
        <taxon>Ambisporaceae</taxon>
        <taxon>Ambispora</taxon>
    </lineage>
</organism>
<protein>
    <submittedName>
        <fullName evidence="1">10847_t:CDS:1</fullName>
    </submittedName>
</protein>
<sequence>MIAVNQKSEIRYRILANRPGYGPGYRPVLDRGPVPGPLLGPVFGTKTGLGRTVTSLGIPGIMKTAAIDSIKIVFQEL</sequence>
<comment type="caution">
    <text evidence="1">The sequence shown here is derived from an EMBL/GenBank/DDBJ whole genome shotgun (WGS) entry which is preliminary data.</text>
</comment>
<gene>
    <name evidence="1" type="ORF">ALEPTO_LOCUS9316</name>
</gene>
<reference evidence="1" key="1">
    <citation type="submission" date="2021-06" db="EMBL/GenBank/DDBJ databases">
        <authorList>
            <person name="Kallberg Y."/>
            <person name="Tangrot J."/>
            <person name="Rosling A."/>
        </authorList>
    </citation>
    <scope>NUCLEOTIDE SEQUENCE</scope>
    <source>
        <strain evidence="1">FL130A</strain>
    </source>
</reference>
<proteinExistence type="predicted"/>
<evidence type="ECO:0000313" key="2">
    <source>
        <dbReference type="Proteomes" id="UP000789508"/>
    </source>
</evidence>
<keyword evidence="2" id="KW-1185">Reference proteome</keyword>
<dbReference type="Proteomes" id="UP000789508">
    <property type="component" value="Unassembled WGS sequence"/>
</dbReference>
<dbReference type="EMBL" id="CAJVPS010006961">
    <property type="protein sequence ID" value="CAG8630061.1"/>
    <property type="molecule type" value="Genomic_DNA"/>
</dbReference>
<accession>A0A9N9DC06</accession>
<dbReference type="AlphaFoldDB" id="A0A9N9DC06"/>
<evidence type="ECO:0000313" key="1">
    <source>
        <dbReference type="EMBL" id="CAG8630061.1"/>
    </source>
</evidence>
<name>A0A9N9DC06_9GLOM</name>